<keyword evidence="13" id="KW-1185">Reference proteome</keyword>
<accession>A0A6P7K862</accession>
<keyword evidence="7" id="KW-0325">Glycoprotein</keyword>
<dbReference type="Pfam" id="PF00021">
    <property type="entry name" value="UPAR_LY6"/>
    <property type="match status" value="1"/>
</dbReference>
<evidence type="ECO:0000313" key="15">
    <source>
        <dbReference type="RefSeq" id="XP_028285654.1"/>
    </source>
</evidence>
<feature type="domain" description="UPAR/Ly6" evidence="12">
    <location>
        <begin position="18"/>
        <end position="102"/>
    </location>
</feature>
<dbReference type="InterPro" id="IPR045860">
    <property type="entry name" value="Snake_toxin-like_sf"/>
</dbReference>
<proteinExistence type="inferred from homology"/>
<dbReference type="RefSeq" id="XP_028285653.1">
    <property type="nucleotide sequence ID" value="XM_028429852.1"/>
</dbReference>
<dbReference type="Gene3D" id="2.10.60.10">
    <property type="entry name" value="CD59"/>
    <property type="match status" value="1"/>
</dbReference>
<dbReference type="OrthoDB" id="5962859at2759"/>
<evidence type="ECO:0000256" key="10">
    <source>
        <dbReference type="SAM" id="Phobius"/>
    </source>
</evidence>
<keyword evidence="4 11" id="KW-0732">Signal</keyword>
<dbReference type="GO" id="GO:0005886">
    <property type="term" value="C:plasma membrane"/>
    <property type="evidence" value="ECO:0007669"/>
    <property type="project" value="UniProtKB-SubCell"/>
</dbReference>
<feature type="chain" id="PRO_5044651416" evidence="11">
    <location>
        <begin position="20"/>
        <end position="129"/>
    </location>
</feature>
<evidence type="ECO:0000256" key="6">
    <source>
        <dbReference type="ARBA" id="ARBA00023157"/>
    </source>
</evidence>
<comment type="subcellular location">
    <subcellularLocation>
        <location evidence="1">Cell membrane</location>
        <topology evidence="1">Lipid-anchor</topology>
        <topology evidence="1">GPI-anchor</topology>
    </subcellularLocation>
</comment>
<dbReference type="RefSeq" id="XP_028285654.1">
    <property type="nucleotide sequence ID" value="XM_028429853.1"/>
</dbReference>
<feature type="transmembrane region" description="Helical" evidence="10">
    <location>
        <begin position="105"/>
        <end position="128"/>
    </location>
</feature>
<dbReference type="PANTHER" id="PTHR47613:SF1">
    <property type="entry name" value="SPERM ACROSOME MEMBRANE-ASSOCIATED PROTEIN 4"/>
    <property type="match status" value="1"/>
</dbReference>
<dbReference type="AlphaFoldDB" id="A0A6P7K862"/>
<keyword evidence="3" id="KW-0336">GPI-anchor</keyword>
<dbReference type="PANTHER" id="PTHR47613">
    <property type="entry name" value="SPERM ACROSOME MEMBRANE-ASSOCIATED PROTEIN 4"/>
    <property type="match status" value="1"/>
</dbReference>
<evidence type="ECO:0000313" key="13">
    <source>
        <dbReference type="Proteomes" id="UP000515145"/>
    </source>
</evidence>
<evidence type="ECO:0000256" key="7">
    <source>
        <dbReference type="ARBA" id="ARBA00023180"/>
    </source>
</evidence>
<protein>
    <submittedName>
        <fullName evidence="14 15">Lymphocyte antigen 6 complex locus protein G6d-like</fullName>
    </submittedName>
</protein>
<keyword evidence="5 10" id="KW-0472">Membrane</keyword>
<keyword evidence="2" id="KW-1003">Cell membrane</keyword>
<dbReference type="SUPFAM" id="SSF57302">
    <property type="entry name" value="Snake toxin-like"/>
    <property type="match status" value="1"/>
</dbReference>
<evidence type="ECO:0000256" key="8">
    <source>
        <dbReference type="ARBA" id="ARBA00023288"/>
    </source>
</evidence>
<gene>
    <name evidence="14 15" type="primary">LOC114451269</name>
</gene>
<organism evidence="13 14">
    <name type="scientific">Parambassis ranga</name>
    <name type="common">Indian glassy fish</name>
    <dbReference type="NCBI Taxonomy" id="210632"/>
    <lineage>
        <taxon>Eukaryota</taxon>
        <taxon>Metazoa</taxon>
        <taxon>Chordata</taxon>
        <taxon>Craniata</taxon>
        <taxon>Vertebrata</taxon>
        <taxon>Euteleostomi</taxon>
        <taxon>Actinopterygii</taxon>
        <taxon>Neopterygii</taxon>
        <taxon>Teleostei</taxon>
        <taxon>Neoteleostei</taxon>
        <taxon>Acanthomorphata</taxon>
        <taxon>Ovalentaria</taxon>
        <taxon>Ambassidae</taxon>
        <taxon>Parambassis</taxon>
    </lineage>
</organism>
<keyword evidence="8" id="KW-0449">Lipoprotein</keyword>
<name>A0A6P7K862_9TELE</name>
<dbReference type="GeneID" id="114451269"/>
<comment type="similarity">
    <text evidence="9">Belongs to the SPACA4/bouncer family.</text>
</comment>
<evidence type="ECO:0000256" key="2">
    <source>
        <dbReference type="ARBA" id="ARBA00022475"/>
    </source>
</evidence>
<evidence type="ECO:0000256" key="5">
    <source>
        <dbReference type="ARBA" id="ARBA00023136"/>
    </source>
</evidence>
<sequence>MKRIILLCAVALCFAVGQALKCYKCGFGFGDLCITTETTCGTGEQCSSGVGKAAGFLDIKDKGCLKEAECNKTSQSSLSIGSTNATVYTITRTCCNTDLCNAAPGLPGATGLSLVLSTLCALFVVNFLI</sequence>
<dbReference type="InterPro" id="IPR016054">
    <property type="entry name" value="LY6_UPA_recep-like"/>
</dbReference>
<dbReference type="Proteomes" id="UP000515145">
    <property type="component" value="Chromosome 2"/>
</dbReference>
<feature type="signal peptide" evidence="11">
    <location>
        <begin position="1"/>
        <end position="19"/>
    </location>
</feature>
<evidence type="ECO:0000256" key="11">
    <source>
        <dbReference type="SAM" id="SignalP"/>
    </source>
</evidence>
<keyword evidence="10" id="KW-1133">Transmembrane helix</keyword>
<evidence type="ECO:0000256" key="9">
    <source>
        <dbReference type="ARBA" id="ARBA00029446"/>
    </source>
</evidence>
<evidence type="ECO:0000256" key="4">
    <source>
        <dbReference type="ARBA" id="ARBA00022729"/>
    </source>
</evidence>
<evidence type="ECO:0000256" key="3">
    <source>
        <dbReference type="ARBA" id="ARBA00022622"/>
    </source>
</evidence>
<dbReference type="InterPro" id="IPR046354">
    <property type="entry name" value="SPACA4/Bouncer"/>
</dbReference>
<keyword evidence="10" id="KW-0812">Transmembrane</keyword>
<evidence type="ECO:0000259" key="12">
    <source>
        <dbReference type="Pfam" id="PF00021"/>
    </source>
</evidence>
<evidence type="ECO:0000256" key="1">
    <source>
        <dbReference type="ARBA" id="ARBA00004609"/>
    </source>
</evidence>
<evidence type="ECO:0000313" key="14">
    <source>
        <dbReference type="RefSeq" id="XP_028285653.1"/>
    </source>
</evidence>
<dbReference type="GO" id="GO:0098552">
    <property type="term" value="C:side of membrane"/>
    <property type="evidence" value="ECO:0007669"/>
    <property type="project" value="UniProtKB-KW"/>
</dbReference>
<dbReference type="GO" id="GO:0035036">
    <property type="term" value="P:sperm-egg recognition"/>
    <property type="evidence" value="ECO:0007669"/>
    <property type="project" value="TreeGrafter"/>
</dbReference>
<keyword evidence="6" id="KW-1015">Disulfide bond</keyword>
<reference evidence="14 15" key="1">
    <citation type="submission" date="2025-04" db="UniProtKB">
        <authorList>
            <consortium name="RefSeq"/>
        </authorList>
    </citation>
    <scope>IDENTIFICATION</scope>
</reference>